<feature type="compositionally biased region" description="Basic and acidic residues" evidence="2">
    <location>
        <begin position="22"/>
        <end position="32"/>
    </location>
</feature>
<gene>
    <name evidence="4" type="ORF">FIBSPDRAFT_920526</name>
</gene>
<dbReference type="STRING" id="436010.A0A166GKT7"/>
<dbReference type="PANTHER" id="PTHR10663:SF373">
    <property type="entry name" value="PH AND SEC7 DOMAIN-CONTAINING PROTEIN C11E3.11C"/>
    <property type="match status" value="1"/>
</dbReference>
<name>A0A166GKT7_9AGAM</name>
<dbReference type="GO" id="GO:0032012">
    <property type="term" value="P:regulation of ARF protein signal transduction"/>
    <property type="evidence" value="ECO:0007669"/>
    <property type="project" value="InterPro"/>
</dbReference>
<protein>
    <recommendedName>
        <fullName evidence="3">SEC7 domain-containing protein</fullName>
    </recommendedName>
</protein>
<organism evidence="4 5">
    <name type="scientific">Athelia psychrophila</name>
    <dbReference type="NCBI Taxonomy" id="1759441"/>
    <lineage>
        <taxon>Eukaryota</taxon>
        <taxon>Fungi</taxon>
        <taxon>Dikarya</taxon>
        <taxon>Basidiomycota</taxon>
        <taxon>Agaricomycotina</taxon>
        <taxon>Agaricomycetes</taxon>
        <taxon>Agaricomycetidae</taxon>
        <taxon>Atheliales</taxon>
        <taxon>Atheliaceae</taxon>
        <taxon>Athelia</taxon>
    </lineage>
</organism>
<dbReference type="Pfam" id="PF01369">
    <property type="entry name" value="Sec7"/>
    <property type="match status" value="1"/>
</dbReference>
<feature type="region of interest" description="Disordered" evidence="2">
    <location>
        <begin position="910"/>
        <end position="978"/>
    </location>
</feature>
<accession>A0A166GKT7</accession>
<feature type="compositionally biased region" description="Polar residues" evidence="2">
    <location>
        <begin position="272"/>
        <end position="284"/>
    </location>
</feature>
<evidence type="ECO:0000259" key="3">
    <source>
        <dbReference type="PROSITE" id="PS50190"/>
    </source>
</evidence>
<feature type="region of interest" description="Disordered" evidence="2">
    <location>
        <begin position="1"/>
        <end position="307"/>
    </location>
</feature>
<dbReference type="OrthoDB" id="2157641at2759"/>
<feature type="compositionally biased region" description="Polar residues" evidence="2">
    <location>
        <begin position="205"/>
        <end position="235"/>
    </location>
</feature>
<feature type="compositionally biased region" description="Polar residues" evidence="2">
    <location>
        <begin position="543"/>
        <end position="567"/>
    </location>
</feature>
<dbReference type="PROSITE" id="PS50190">
    <property type="entry name" value="SEC7"/>
    <property type="match status" value="1"/>
</dbReference>
<reference evidence="4 5" key="1">
    <citation type="journal article" date="2016" name="Mol. Biol. Evol.">
        <title>Comparative Genomics of Early-Diverging Mushroom-Forming Fungi Provides Insights into the Origins of Lignocellulose Decay Capabilities.</title>
        <authorList>
            <person name="Nagy L.G."/>
            <person name="Riley R."/>
            <person name="Tritt A."/>
            <person name="Adam C."/>
            <person name="Daum C."/>
            <person name="Floudas D."/>
            <person name="Sun H."/>
            <person name="Yadav J.S."/>
            <person name="Pangilinan J."/>
            <person name="Larsson K.H."/>
            <person name="Matsuura K."/>
            <person name="Barry K."/>
            <person name="Labutti K."/>
            <person name="Kuo R."/>
            <person name="Ohm R.A."/>
            <person name="Bhattacharya S.S."/>
            <person name="Shirouzu T."/>
            <person name="Yoshinaga Y."/>
            <person name="Martin F.M."/>
            <person name="Grigoriev I.V."/>
            <person name="Hibbett D.S."/>
        </authorList>
    </citation>
    <scope>NUCLEOTIDE SEQUENCE [LARGE SCALE GENOMIC DNA]</scope>
    <source>
        <strain evidence="4 5">CBS 109695</strain>
    </source>
</reference>
<dbReference type="InterPro" id="IPR001849">
    <property type="entry name" value="PH_domain"/>
</dbReference>
<feature type="compositionally biased region" description="Low complexity" evidence="2">
    <location>
        <begin position="186"/>
        <end position="198"/>
    </location>
</feature>
<feature type="compositionally biased region" description="Pro residues" evidence="2">
    <location>
        <begin position="78"/>
        <end position="91"/>
    </location>
</feature>
<feature type="compositionally biased region" description="Low complexity" evidence="2">
    <location>
        <begin position="529"/>
        <end position="541"/>
    </location>
</feature>
<dbReference type="InterPro" id="IPR035999">
    <property type="entry name" value="Sec7_dom_sf"/>
</dbReference>
<feature type="region of interest" description="Disordered" evidence="2">
    <location>
        <begin position="764"/>
        <end position="870"/>
    </location>
</feature>
<dbReference type="Gene3D" id="2.30.29.30">
    <property type="entry name" value="Pleckstrin-homology domain (PH domain)/Phosphotyrosine-binding domain (PTB)"/>
    <property type="match status" value="1"/>
</dbReference>
<feature type="region of interest" description="Disordered" evidence="2">
    <location>
        <begin position="443"/>
        <end position="592"/>
    </location>
</feature>
<evidence type="ECO:0000313" key="5">
    <source>
        <dbReference type="Proteomes" id="UP000076532"/>
    </source>
</evidence>
<dbReference type="Proteomes" id="UP000076532">
    <property type="component" value="Unassembled WGS sequence"/>
</dbReference>
<dbReference type="EMBL" id="KV417577">
    <property type="protein sequence ID" value="KZP17936.1"/>
    <property type="molecule type" value="Genomic_DNA"/>
</dbReference>
<evidence type="ECO:0000313" key="4">
    <source>
        <dbReference type="EMBL" id="KZP17936.1"/>
    </source>
</evidence>
<feature type="region of interest" description="Disordered" evidence="2">
    <location>
        <begin position="1365"/>
        <end position="1397"/>
    </location>
</feature>
<evidence type="ECO:0000256" key="2">
    <source>
        <dbReference type="SAM" id="MobiDB-lite"/>
    </source>
</evidence>
<feature type="compositionally biased region" description="Low complexity" evidence="2">
    <location>
        <begin position="499"/>
        <end position="511"/>
    </location>
</feature>
<proteinExistence type="predicted"/>
<feature type="compositionally biased region" description="Polar residues" evidence="2">
    <location>
        <begin position="950"/>
        <end position="977"/>
    </location>
</feature>
<feature type="compositionally biased region" description="Polar residues" evidence="2">
    <location>
        <begin position="794"/>
        <end position="805"/>
    </location>
</feature>
<sequence length="1397" mass="152009">MPPSSFPGGLQPATSGANRRISRTDMDFEQALRSEGTVKLAEGFDVNSLGVETSPSPSPRGSSKPTPPAKNARTPRARQPPTPVVVPPTPGTPTVATSSARLAAPSPSSSSGDIFYDAEDIDMQTKRRSLYRSPGTSSSPDLATLLRKAKERGGAVGAHHKKDKRPEPPPPPLPTAGLGLRAADYTPTTRQRSSTSSSPAPPPNLQTNFDADNGGVRSSNSTDDWVFTSPRSRTASRGDGGDKNKKTVRSKTSAFLGKMWGGQGSLRERSCTDASSQSTPSTPLNRKPSFMDAFVPPVPPLPQDIFPANGNSPIADIFTTRRGTSNTTKPLPPIQPSISHTPSEESLVLIEQQSPLKIKSRFSVPSGNELTLPEKPSNHIKRRSMSVGEIDLIKAMAESASSTPLPLSKTLQKPKADVGVWDTTLDGMLKDFKGELSQLEPFSSNSLELRDPSTPARRTVLGRSQTDGLVFPHTAHQERNTPTVTLQPAPVLDDDARRSSSSSRARSSTSTEGAMLGRGRSPSLTPTRSASGASGSSQLSSPRAPQSKYTPSQQRSRNGFLQGNHAHSTSRDQARMRMHHRSTASSSEPSLIPIGDEIRVRPFTASSQQDLTSSRDIYRRASRDDDVVDMEAKGKEMASRCFAEDEDFLAKEKIAEWLGGHLAINKIALQYYIDFFGFTGLRLDHAFRRLCAKLYLKAETQQVDRILEAFSRRYWECNPATPYGSASLVHAVSYSLLLLNTDLHVADLATRMSRSQFVRNTMSAIQSQVSPNRDRKNSGPDLFVDDGAIGRGNENYTDSQDTTVTGRGKRSGSIASYNSGSRDPFRTSLPPGSATGSGTQVSSYTPVEGNSLNGSSTSLFDSKPPNSSATSIVYNRSWEIDMETLLKEMYNAIKSQQILQPLGSTIGARASTSSLSPGGGMMRNRSGRQQQPDRLTTLKRGSIRGLQSIMGGQTNPSPYSSNSSVDGRASPSPSFATSMHDGHAAHFLTPTLGFASNLSHTIIRETQEDDDRSIRSNDTGATNISITDEELALLGAPWAKEGMLCRKQYWESAGKRSKDKAWMDVFVVIQKGELNMFTFGDYGGGGSGVVGGGNWLDNANSVGMIELAHSLAHALPPPGYNRQRPHCMVLTLSNGGVYFLQAGTEELVNEWVSTCNYWAARTSKEPLAGGVSNMEYGWNRVLDRLPHERSTSQDTAMDVDRTDSLSVRSGRSIRNKLWKDKSDTMRGQPSPYADKIYINDWKAPLPPTVSSVHDEESQMDALQKHVASMKRDLQRHNELRQPMSTIYPPRSSNAMKSLSNWEKKSQYLLTETVKYDSYIESLRAAMTLRLKKRGEKALERALVVSSPEDDAVNAVAKWKGYPDEDTIAEAEEPPTTPGAGPNNHLTPMFHRREAGSG</sequence>
<dbReference type="Pfam" id="PF15410">
    <property type="entry name" value="PH_9"/>
    <property type="match status" value="1"/>
</dbReference>
<dbReference type="Gene3D" id="1.10.1000.11">
    <property type="entry name" value="Arf Nucleotide-binding Site Opener,domain 2"/>
    <property type="match status" value="1"/>
</dbReference>
<dbReference type="GO" id="GO:0005085">
    <property type="term" value="F:guanyl-nucleotide exchange factor activity"/>
    <property type="evidence" value="ECO:0007669"/>
    <property type="project" value="InterPro"/>
</dbReference>
<feature type="domain" description="SEC7" evidence="3">
    <location>
        <begin position="611"/>
        <end position="782"/>
    </location>
</feature>
<keyword evidence="1" id="KW-0175">Coiled coil</keyword>
<evidence type="ECO:0000256" key="1">
    <source>
        <dbReference type="SAM" id="Coils"/>
    </source>
</evidence>
<dbReference type="SMART" id="SM00233">
    <property type="entry name" value="PH"/>
    <property type="match status" value="1"/>
</dbReference>
<feature type="compositionally biased region" description="Low complexity" evidence="2">
    <location>
        <begin position="92"/>
        <end position="111"/>
    </location>
</feature>
<feature type="coiled-coil region" evidence="1">
    <location>
        <begin position="1252"/>
        <end position="1279"/>
    </location>
</feature>
<dbReference type="InterPro" id="IPR041681">
    <property type="entry name" value="PH_9"/>
</dbReference>
<dbReference type="InterPro" id="IPR000904">
    <property type="entry name" value="Sec7_dom"/>
</dbReference>
<keyword evidence="5" id="KW-1185">Reference proteome</keyword>
<dbReference type="InterPro" id="IPR011993">
    <property type="entry name" value="PH-like_dom_sf"/>
</dbReference>
<dbReference type="SUPFAM" id="SSF50729">
    <property type="entry name" value="PH domain-like"/>
    <property type="match status" value="1"/>
</dbReference>
<dbReference type="SUPFAM" id="SSF48425">
    <property type="entry name" value="Sec7 domain"/>
    <property type="match status" value="1"/>
</dbReference>
<dbReference type="SMART" id="SM00222">
    <property type="entry name" value="Sec7"/>
    <property type="match status" value="1"/>
</dbReference>
<dbReference type="PANTHER" id="PTHR10663">
    <property type="entry name" value="GUANYL-NUCLEOTIDE EXCHANGE FACTOR"/>
    <property type="match status" value="1"/>
</dbReference>
<dbReference type="InterPro" id="IPR023394">
    <property type="entry name" value="Sec7_C_sf"/>
</dbReference>
<feature type="compositionally biased region" description="Polar residues" evidence="2">
    <location>
        <begin position="834"/>
        <end position="870"/>
    </location>
</feature>